<reference evidence="9 10" key="1">
    <citation type="journal article" date="2009" name="Stand. Genomic Sci.">
        <title>Complete genome sequence of Brachybacterium faecium type strain (Schefferle 6-10).</title>
        <authorList>
            <person name="Lapidus A."/>
            <person name="Pukall R."/>
            <person name="Labuttii K."/>
            <person name="Copeland A."/>
            <person name="Del Rio T.G."/>
            <person name="Nolan M."/>
            <person name="Chen F."/>
            <person name="Lucas S."/>
            <person name="Tice H."/>
            <person name="Cheng J.F."/>
            <person name="Bruce D."/>
            <person name="Goodwin L."/>
            <person name="Pitluck S."/>
            <person name="Rohde M."/>
            <person name="Goker M."/>
            <person name="Pati A."/>
            <person name="Ivanova N."/>
            <person name="Mavrommatis K."/>
            <person name="Chen A."/>
            <person name="Palaniappan K."/>
            <person name="D'haeseleer P."/>
            <person name="Chain P."/>
            <person name="Bristow J."/>
            <person name="Eisen J.A."/>
            <person name="Markowitz V."/>
            <person name="Hugenholtz P."/>
            <person name="Kyrpides N.C."/>
            <person name="Klenk H.P."/>
        </authorList>
    </citation>
    <scope>NUCLEOTIDE SEQUENCE [LARGE SCALE GENOMIC DNA]</scope>
    <source>
        <strain evidence="10">ATCC 43885 / DSM 4810 / JCM 11609 / LMG 19847 / NBRC 14762 / NCIMB 9860 / 6-10</strain>
    </source>
</reference>
<accession>C7MGH7</accession>
<feature type="region of interest" description="Disordered" evidence="7">
    <location>
        <begin position="1"/>
        <end position="20"/>
    </location>
</feature>
<feature type="transmembrane region" description="Helical" evidence="8">
    <location>
        <begin position="429"/>
        <end position="450"/>
    </location>
</feature>
<evidence type="ECO:0000256" key="3">
    <source>
        <dbReference type="ARBA" id="ARBA00022475"/>
    </source>
</evidence>
<feature type="transmembrane region" description="Helical" evidence="8">
    <location>
        <begin position="344"/>
        <end position="365"/>
    </location>
</feature>
<evidence type="ECO:0000256" key="1">
    <source>
        <dbReference type="ARBA" id="ARBA00004651"/>
    </source>
</evidence>
<dbReference type="PANTHER" id="PTHR30250">
    <property type="entry name" value="PST FAMILY PREDICTED COLANIC ACID TRANSPORTER"/>
    <property type="match status" value="1"/>
</dbReference>
<evidence type="ECO:0000256" key="6">
    <source>
        <dbReference type="ARBA" id="ARBA00023136"/>
    </source>
</evidence>
<name>C7MGH7_BRAFD</name>
<feature type="transmembrane region" description="Helical" evidence="8">
    <location>
        <begin position="372"/>
        <end position="391"/>
    </location>
</feature>
<feature type="transmembrane region" description="Helical" evidence="8">
    <location>
        <begin position="397"/>
        <end position="417"/>
    </location>
</feature>
<evidence type="ECO:0000256" key="2">
    <source>
        <dbReference type="ARBA" id="ARBA00007430"/>
    </source>
</evidence>
<feature type="transmembrane region" description="Helical" evidence="8">
    <location>
        <begin position="191"/>
        <end position="209"/>
    </location>
</feature>
<evidence type="ECO:0000256" key="7">
    <source>
        <dbReference type="SAM" id="MobiDB-lite"/>
    </source>
</evidence>
<evidence type="ECO:0000256" key="5">
    <source>
        <dbReference type="ARBA" id="ARBA00022989"/>
    </source>
</evidence>
<feature type="transmembrane region" description="Helical" evidence="8">
    <location>
        <begin position="98"/>
        <end position="117"/>
    </location>
</feature>
<feature type="transmembrane region" description="Helical" evidence="8">
    <location>
        <begin position="307"/>
        <end position="324"/>
    </location>
</feature>
<feature type="transmembrane region" description="Helical" evidence="8">
    <location>
        <begin position="161"/>
        <end position="185"/>
    </location>
</feature>
<dbReference type="AlphaFoldDB" id="C7MGH7"/>
<keyword evidence="6 8" id="KW-0472">Membrane</keyword>
<keyword evidence="4 8" id="KW-0812">Transmembrane</keyword>
<feature type="transmembrane region" description="Helical" evidence="8">
    <location>
        <begin position="456"/>
        <end position="478"/>
    </location>
</feature>
<dbReference type="KEGG" id="bfa:Bfae_02920"/>
<keyword evidence="3" id="KW-1003">Cell membrane</keyword>
<proteinExistence type="inferred from homology"/>
<dbReference type="GO" id="GO:0005886">
    <property type="term" value="C:plasma membrane"/>
    <property type="evidence" value="ECO:0007669"/>
    <property type="project" value="UniProtKB-SubCell"/>
</dbReference>
<comment type="subcellular location">
    <subcellularLocation>
        <location evidence="1">Cell membrane</location>
        <topology evidence="1">Multi-pass membrane protein</topology>
    </subcellularLocation>
</comment>
<comment type="similarity">
    <text evidence="2">Belongs to the polysaccharide synthase family.</text>
</comment>
<dbReference type="Pfam" id="PF13440">
    <property type="entry name" value="Polysacc_synt_3"/>
    <property type="match status" value="1"/>
</dbReference>
<feature type="transmembrane region" description="Helical" evidence="8">
    <location>
        <begin position="60"/>
        <end position="78"/>
    </location>
</feature>
<dbReference type="OrthoDB" id="9770347at2"/>
<evidence type="ECO:0000313" key="9">
    <source>
        <dbReference type="EMBL" id="ACU84168.1"/>
    </source>
</evidence>
<dbReference type="STRING" id="446465.Bfae_02920"/>
<sequence length="502" mass="52482">MTASNSTVSPPQRDGGPGGGLGASAARGALVMLTGQGMRVLLQFASLVVLARLLSPHDYGLVAVVVVIIGIGEIFRDFGLSSAAVRAPELSHAQSSNLFWINSGIGLVLGTGLFLLAGPLASAFGQGEVVGIARAMAAVFLLNGLTTQFRALLVRALRFRWLATVDVLAPAAAFIAALAAALFGWGYWALVVQHLTQALVLLLGAALGARMMPGLPRRDVSVRSFLAFGGNLVLTQLVNYATNRLDTAVVGFAHGATPLGLYNRAYQLVVTPLSQVQSPVTSVAVPVLIRLQDDQPRFAAYLARGQLALGYPIALAMVFVAAAAEPIVEIMLGEQWLATVPLLQFFALAGIARNLAFVGYWVYVVRGLSSSLLRFTAATAIVPVAGVLIGARWGVVGVAAGVAIAPWVTWPLSLWWLSRVTAVPVRSLYGGAARIILVSLFAFGAARATITLLPSLPAVGALAVCAAAIAAVLGLLCLHPAIRVDARDLREVAVLVKRRRSA</sequence>
<dbReference type="PATRIC" id="fig|446465.5.peg.288"/>
<evidence type="ECO:0000313" key="10">
    <source>
        <dbReference type="Proteomes" id="UP000001919"/>
    </source>
</evidence>
<dbReference type="EMBL" id="CP001643">
    <property type="protein sequence ID" value="ACU84168.1"/>
    <property type="molecule type" value="Genomic_DNA"/>
</dbReference>
<dbReference type="eggNOG" id="COG2244">
    <property type="taxonomic scope" value="Bacteria"/>
</dbReference>
<dbReference type="InterPro" id="IPR050833">
    <property type="entry name" value="Poly_Biosynth_Transport"/>
</dbReference>
<keyword evidence="10" id="KW-1185">Reference proteome</keyword>
<organism evidence="9 10">
    <name type="scientific">Brachybacterium faecium (strain ATCC 43885 / DSM 4810 / JCM 11609 / LMG 19847 / NBRC 14762 / NCIMB 9860 / 6-10)</name>
    <dbReference type="NCBI Taxonomy" id="446465"/>
    <lineage>
        <taxon>Bacteria</taxon>
        <taxon>Bacillati</taxon>
        <taxon>Actinomycetota</taxon>
        <taxon>Actinomycetes</taxon>
        <taxon>Micrococcales</taxon>
        <taxon>Dermabacteraceae</taxon>
        <taxon>Brachybacterium</taxon>
    </lineage>
</organism>
<dbReference type="HOGENOM" id="CLU_026911_2_0_11"/>
<feature type="compositionally biased region" description="Polar residues" evidence="7">
    <location>
        <begin position="1"/>
        <end position="10"/>
    </location>
</feature>
<evidence type="ECO:0000256" key="4">
    <source>
        <dbReference type="ARBA" id="ARBA00022692"/>
    </source>
</evidence>
<dbReference type="CDD" id="cd13127">
    <property type="entry name" value="MATE_tuaB_like"/>
    <property type="match status" value="1"/>
</dbReference>
<dbReference type="Proteomes" id="UP000001919">
    <property type="component" value="Chromosome"/>
</dbReference>
<evidence type="ECO:0000256" key="8">
    <source>
        <dbReference type="SAM" id="Phobius"/>
    </source>
</evidence>
<feature type="transmembrane region" description="Helical" evidence="8">
    <location>
        <begin position="129"/>
        <end position="149"/>
    </location>
</feature>
<protein>
    <submittedName>
        <fullName evidence="9">Membrane protein involved in the export of O-antigen and teichoic acid</fullName>
    </submittedName>
</protein>
<dbReference type="PANTHER" id="PTHR30250:SF10">
    <property type="entry name" value="LIPOPOLYSACCHARIDE BIOSYNTHESIS PROTEIN WZXC"/>
    <property type="match status" value="1"/>
</dbReference>
<gene>
    <name evidence="9" type="ordered locus">Bfae_02920</name>
</gene>
<keyword evidence="5 8" id="KW-1133">Transmembrane helix</keyword>